<accession>V6LQT1</accession>
<dbReference type="VEuPathDB" id="GiardiaDB:SS50377_24389"/>
<dbReference type="Proteomes" id="UP000018208">
    <property type="component" value="Unassembled WGS sequence"/>
</dbReference>
<organism evidence="1">
    <name type="scientific">Spironucleus salmonicida</name>
    <dbReference type="NCBI Taxonomy" id="348837"/>
    <lineage>
        <taxon>Eukaryota</taxon>
        <taxon>Metamonada</taxon>
        <taxon>Diplomonadida</taxon>
        <taxon>Hexamitidae</taxon>
        <taxon>Hexamitinae</taxon>
        <taxon>Spironucleus</taxon>
    </lineage>
</organism>
<dbReference type="EMBL" id="KI546085">
    <property type="protein sequence ID" value="EST46061.1"/>
    <property type="molecule type" value="Genomic_DNA"/>
</dbReference>
<evidence type="ECO:0000313" key="3">
    <source>
        <dbReference type="Proteomes" id="UP000018208"/>
    </source>
</evidence>
<evidence type="ECO:0000313" key="1">
    <source>
        <dbReference type="EMBL" id="EST46061.1"/>
    </source>
</evidence>
<keyword evidence="3" id="KW-1185">Reference proteome</keyword>
<protein>
    <submittedName>
        <fullName evidence="1">Uncharacterized protein</fullName>
    </submittedName>
</protein>
<name>V6LQT1_9EUKA</name>
<dbReference type="EMBL" id="AUWU02000004">
    <property type="protein sequence ID" value="KAH0574431.1"/>
    <property type="molecule type" value="Genomic_DNA"/>
</dbReference>
<reference evidence="2" key="2">
    <citation type="submission" date="2020-12" db="EMBL/GenBank/DDBJ databases">
        <title>New Spironucleus salmonicida genome in near-complete chromosomes.</title>
        <authorList>
            <person name="Xu F."/>
            <person name="Kurt Z."/>
            <person name="Jimenez-Gonzalez A."/>
            <person name="Astvaldsson A."/>
            <person name="Andersson J.O."/>
            <person name="Svard S.G."/>
        </authorList>
    </citation>
    <scope>NUCLEOTIDE SEQUENCE</scope>
    <source>
        <strain evidence="2">ATCC 50377</strain>
    </source>
</reference>
<gene>
    <name evidence="1" type="ORF">SS50377_14051</name>
    <name evidence="2" type="ORF">SS50377_24389</name>
</gene>
<reference evidence="1 2" key="1">
    <citation type="journal article" date="2014" name="PLoS Genet.">
        <title>The Genome of Spironucleus salmonicida Highlights a Fish Pathogen Adapted to Fluctuating Environments.</title>
        <authorList>
            <person name="Xu F."/>
            <person name="Jerlstrom-Hultqvist J."/>
            <person name="Einarsson E."/>
            <person name="Astvaldsson A."/>
            <person name="Svard S.G."/>
            <person name="Andersson J.O."/>
        </authorList>
    </citation>
    <scope>NUCLEOTIDE SEQUENCE</scope>
    <source>
        <strain evidence="2">ATCC 50377</strain>
    </source>
</reference>
<proteinExistence type="predicted"/>
<evidence type="ECO:0000313" key="2">
    <source>
        <dbReference type="EMBL" id="KAH0574431.1"/>
    </source>
</evidence>
<sequence length="333" mass="38952">MRSVKLSKQQVAKELQEEKQMKYLDEQEKLRKMNINTKIDKNVVPKLEQKDTYEALKKVELQEQLDNIKRKIKTSDGLERQLFNKKAMLLLLALQIEDESHPIFDQIKLTNKQLSTKKEMQKVVENGLLNQVHETNEPIEEQFGQEEENAQFEDSDDSAISLSELPNYIRVSKEKEHLDMSVLGIKQKASLGEADTVGMTLEERARQFKQDQRLKAKQEIPEENFLQKAQKSKLDKDDKIIRIQQKKQVITKKKEWIEDKAEQGESRVPGKIIRKNRNAIGEFGNNKQISKLNLKKKFNKYEVGKSQVLKNKRTAKIDGYFGERNIVMKKKEQ</sequence>
<dbReference type="AlphaFoldDB" id="V6LQT1"/>